<dbReference type="NCBIfam" id="TIGR02937">
    <property type="entry name" value="sigma70-ECF"/>
    <property type="match status" value="1"/>
</dbReference>
<dbReference type="InterPro" id="IPR013325">
    <property type="entry name" value="RNA_pol_sigma_r2"/>
</dbReference>
<sequence length="195" mass="23784">METSRTTSKEMELWNLFRNGDKTAYAYFIHTYSNSLFNYGYRIYTDHDFVKDCVQEVFIELWNRRNSINGTNSIKWYLFKSVRLRIFREAPKWNKNLPLEEDYQFAVEFNIEHQLIVDLETQELSSRIKSVLNRLPGRQREIMYLRFYENLNFDEISTIMQISKQSVHNLLQKAYHNFRKDWSYLLAIYFLPIQQ</sequence>
<dbReference type="OrthoDB" id="9150024at2"/>
<keyword evidence="3" id="KW-0731">Sigma factor</keyword>
<dbReference type="AlphaFoldDB" id="A0A285ZS33"/>
<dbReference type="Pfam" id="PF04545">
    <property type="entry name" value="Sigma70_r4"/>
    <property type="match status" value="1"/>
</dbReference>
<keyword evidence="2" id="KW-0805">Transcription regulation</keyword>
<accession>A0A285ZS33</accession>
<dbReference type="Proteomes" id="UP000219281">
    <property type="component" value="Unassembled WGS sequence"/>
</dbReference>
<dbReference type="EMBL" id="OCMT01000001">
    <property type="protein sequence ID" value="SOD12451.1"/>
    <property type="molecule type" value="Genomic_DNA"/>
</dbReference>
<evidence type="ECO:0000256" key="4">
    <source>
        <dbReference type="ARBA" id="ARBA00023125"/>
    </source>
</evidence>
<feature type="domain" description="RNA polymerase sigma-70 region 2" evidence="6">
    <location>
        <begin position="29"/>
        <end position="87"/>
    </location>
</feature>
<dbReference type="PANTHER" id="PTHR43133:SF46">
    <property type="entry name" value="RNA POLYMERASE SIGMA-70 FACTOR ECF SUBFAMILY"/>
    <property type="match status" value="1"/>
</dbReference>
<evidence type="ECO:0000256" key="5">
    <source>
        <dbReference type="ARBA" id="ARBA00023163"/>
    </source>
</evidence>
<dbReference type="InterPro" id="IPR007630">
    <property type="entry name" value="RNA_pol_sigma70_r4"/>
</dbReference>
<evidence type="ECO:0000313" key="9">
    <source>
        <dbReference type="Proteomes" id="UP000219281"/>
    </source>
</evidence>
<dbReference type="GO" id="GO:0003677">
    <property type="term" value="F:DNA binding"/>
    <property type="evidence" value="ECO:0007669"/>
    <property type="project" value="UniProtKB-KW"/>
</dbReference>
<protein>
    <submittedName>
        <fullName evidence="8">RNA polymerase sigma factor, sigma-70 family</fullName>
    </submittedName>
</protein>
<keyword evidence="5" id="KW-0804">Transcription</keyword>
<dbReference type="Pfam" id="PF04542">
    <property type="entry name" value="Sigma70_r2"/>
    <property type="match status" value="1"/>
</dbReference>
<dbReference type="GO" id="GO:0006352">
    <property type="term" value="P:DNA-templated transcription initiation"/>
    <property type="evidence" value="ECO:0007669"/>
    <property type="project" value="InterPro"/>
</dbReference>
<dbReference type="Gene3D" id="1.10.10.10">
    <property type="entry name" value="Winged helix-like DNA-binding domain superfamily/Winged helix DNA-binding domain"/>
    <property type="match status" value="1"/>
</dbReference>
<evidence type="ECO:0000313" key="8">
    <source>
        <dbReference type="EMBL" id="SOD12451.1"/>
    </source>
</evidence>
<evidence type="ECO:0000259" key="6">
    <source>
        <dbReference type="Pfam" id="PF04542"/>
    </source>
</evidence>
<reference evidence="9" key="1">
    <citation type="submission" date="2017-09" db="EMBL/GenBank/DDBJ databases">
        <authorList>
            <person name="Varghese N."/>
            <person name="Submissions S."/>
        </authorList>
    </citation>
    <scope>NUCLEOTIDE SEQUENCE [LARGE SCALE GENOMIC DNA]</scope>
    <source>
        <strain evidence="9">CGMCC 1.12803</strain>
    </source>
</reference>
<dbReference type="SUPFAM" id="SSF88946">
    <property type="entry name" value="Sigma2 domain of RNA polymerase sigma factors"/>
    <property type="match status" value="1"/>
</dbReference>
<dbReference type="InterPro" id="IPR014284">
    <property type="entry name" value="RNA_pol_sigma-70_dom"/>
</dbReference>
<comment type="similarity">
    <text evidence="1">Belongs to the sigma-70 factor family. ECF subfamily.</text>
</comment>
<evidence type="ECO:0000259" key="7">
    <source>
        <dbReference type="Pfam" id="PF04545"/>
    </source>
</evidence>
<gene>
    <name evidence="8" type="ORF">SAMN06297358_0676</name>
</gene>
<keyword evidence="9" id="KW-1185">Reference proteome</keyword>
<dbReference type="Gene3D" id="1.10.1740.10">
    <property type="match status" value="1"/>
</dbReference>
<dbReference type="SUPFAM" id="SSF88659">
    <property type="entry name" value="Sigma3 and sigma4 domains of RNA polymerase sigma factors"/>
    <property type="match status" value="1"/>
</dbReference>
<dbReference type="GO" id="GO:0016987">
    <property type="term" value="F:sigma factor activity"/>
    <property type="evidence" value="ECO:0007669"/>
    <property type="project" value="UniProtKB-KW"/>
</dbReference>
<dbReference type="RefSeq" id="WP_097128684.1">
    <property type="nucleotide sequence ID" value="NZ_OCMT01000001.1"/>
</dbReference>
<evidence type="ECO:0000256" key="1">
    <source>
        <dbReference type="ARBA" id="ARBA00010641"/>
    </source>
</evidence>
<keyword evidence="4" id="KW-0238">DNA-binding</keyword>
<organism evidence="8 9">
    <name type="scientific">Pedobacter xixiisoli</name>
    <dbReference type="NCBI Taxonomy" id="1476464"/>
    <lineage>
        <taxon>Bacteria</taxon>
        <taxon>Pseudomonadati</taxon>
        <taxon>Bacteroidota</taxon>
        <taxon>Sphingobacteriia</taxon>
        <taxon>Sphingobacteriales</taxon>
        <taxon>Sphingobacteriaceae</taxon>
        <taxon>Pedobacter</taxon>
    </lineage>
</organism>
<proteinExistence type="inferred from homology"/>
<dbReference type="InterPro" id="IPR007627">
    <property type="entry name" value="RNA_pol_sigma70_r2"/>
</dbReference>
<dbReference type="PANTHER" id="PTHR43133">
    <property type="entry name" value="RNA POLYMERASE ECF-TYPE SIGMA FACTO"/>
    <property type="match status" value="1"/>
</dbReference>
<dbReference type="InterPro" id="IPR036388">
    <property type="entry name" value="WH-like_DNA-bd_sf"/>
</dbReference>
<name>A0A285ZS33_9SPHI</name>
<evidence type="ECO:0000256" key="3">
    <source>
        <dbReference type="ARBA" id="ARBA00023082"/>
    </source>
</evidence>
<dbReference type="CDD" id="cd06171">
    <property type="entry name" value="Sigma70_r4"/>
    <property type="match status" value="1"/>
</dbReference>
<dbReference type="InterPro" id="IPR039425">
    <property type="entry name" value="RNA_pol_sigma-70-like"/>
</dbReference>
<dbReference type="InterPro" id="IPR013324">
    <property type="entry name" value="RNA_pol_sigma_r3/r4-like"/>
</dbReference>
<feature type="domain" description="RNA polymerase sigma-70 region 4" evidence="7">
    <location>
        <begin position="131"/>
        <end position="179"/>
    </location>
</feature>
<evidence type="ECO:0000256" key="2">
    <source>
        <dbReference type="ARBA" id="ARBA00023015"/>
    </source>
</evidence>